<sequence>MCQLFQIRFLSPSLRFLPHNEVAPSCCLVCIHGGCGMVMFRRGAAPSVASFPSMMASMAFYNQYEGLTYVVLVRFLDLLFSSMVCNGDSGTEIRVEKDGGAVALALLLRCGWREKMDEDDGGYEQVATAMVNGAAVTFSGKVDGEGGDGAVAVVAAGMVAARVSKKRS</sequence>
<organism evidence="1 2">
    <name type="scientific">Vigna unguiculata</name>
    <name type="common">Cowpea</name>
    <dbReference type="NCBI Taxonomy" id="3917"/>
    <lineage>
        <taxon>Eukaryota</taxon>
        <taxon>Viridiplantae</taxon>
        <taxon>Streptophyta</taxon>
        <taxon>Embryophyta</taxon>
        <taxon>Tracheophyta</taxon>
        <taxon>Spermatophyta</taxon>
        <taxon>Magnoliopsida</taxon>
        <taxon>eudicotyledons</taxon>
        <taxon>Gunneridae</taxon>
        <taxon>Pentapetalae</taxon>
        <taxon>rosids</taxon>
        <taxon>fabids</taxon>
        <taxon>Fabales</taxon>
        <taxon>Fabaceae</taxon>
        <taxon>Papilionoideae</taxon>
        <taxon>50 kb inversion clade</taxon>
        <taxon>NPAAA clade</taxon>
        <taxon>indigoferoid/millettioid clade</taxon>
        <taxon>Phaseoleae</taxon>
        <taxon>Vigna</taxon>
    </lineage>
</organism>
<gene>
    <name evidence="1" type="ORF">DEO72_LG2g3398</name>
</gene>
<name>A0A4D6L3L4_VIGUN</name>
<dbReference type="AlphaFoldDB" id="A0A4D6L3L4"/>
<dbReference type="Proteomes" id="UP000501690">
    <property type="component" value="Linkage Group LG2"/>
</dbReference>
<evidence type="ECO:0000313" key="1">
    <source>
        <dbReference type="EMBL" id="QCD83055.1"/>
    </source>
</evidence>
<dbReference type="EMBL" id="CP039346">
    <property type="protein sequence ID" value="QCD83055.1"/>
    <property type="molecule type" value="Genomic_DNA"/>
</dbReference>
<proteinExistence type="predicted"/>
<protein>
    <submittedName>
        <fullName evidence="1">Uncharacterized protein</fullName>
    </submittedName>
</protein>
<accession>A0A4D6L3L4</accession>
<evidence type="ECO:0000313" key="2">
    <source>
        <dbReference type="Proteomes" id="UP000501690"/>
    </source>
</evidence>
<keyword evidence="2" id="KW-1185">Reference proteome</keyword>
<reference evidence="1 2" key="1">
    <citation type="submission" date="2019-04" db="EMBL/GenBank/DDBJ databases">
        <title>An improved genome assembly and genetic linkage map for asparagus bean, Vigna unguiculata ssp. sesquipedialis.</title>
        <authorList>
            <person name="Xia Q."/>
            <person name="Zhang R."/>
            <person name="Dong Y."/>
        </authorList>
    </citation>
    <scope>NUCLEOTIDE SEQUENCE [LARGE SCALE GENOMIC DNA]</scope>
    <source>
        <tissue evidence="1">Leaf</tissue>
    </source>
</reference>